<keyword evidence="4 6" id="KW-0663">Pyridoxal phosphate</keyword>
<dbReference type="InterPro" id="IPR029144">
    <property type="entry name" value="Thr_synth_N"/>
</dbReference>
<dbReference type="Pfam" id="PF00291">
    <property type="entry name" value="PALP"/>
    <property type="match status" value="1"/>
</dbReference>
<feature type="domain" description="Tryptophan synthase beta chain-like PALP" evidence="7">
    <location>
        <begin position="102"/>
        <end position="326"/>
    </location>
</feature>
<dbReference type="InterPro" id="IPR037158">
    <property type="entry name" value="Thr_synth_N_sf"/>
</dbReference>
<evidence type="ECO:0000256" key="3">
    <source>
        <dbReference type="ARBA" id="ARBA00021942"/>
    </source>
</evidence>
<dbReference type="CDD" id="cd01560">
    <property type="entry name" value="Thr-synth_2"/>
    <property type="match status" value="1"/>
</dbReference>
<evidence type="ECO:0000313" key="10">
    <source>
        <dbReference type="Proteomes" id="UP001634394"/>
    </source>
</evidence>
<accession>A0ABD3VTN0</accession>
<reference evidence="9 10" key="1">
    <citation type="submission" date="2024-11" db="EMBL/GenBank/DDBJ databases">
        <title>Chromosome-level genome assembly of the freshwater bivalve Anodonta woodiana.</title>
        <authorList>
            <person name="Chen X."/>
        </authorList>
    </citation>
    <scope>NUCLEOTIDE SEQUENCE [LARGE SCALE GENOMIC DNA]</scope>
    <source>
        <strain evidence="9">MN2024</strain>
        <tissue evidence="9">Gills</tissue>
    </source>
</reference>
<dbReference type="GO" id="GO:0016829">
    <property type="term" value="F:lyase activity"/>
    <property type="evidence" value="ECO:0007669"/>
    <property type="project" value="UniProtKB-KW"/>
</dbReference>
<dbReference type="PANTHER" id="PTHR42690">
    <property type="entry name" value="THREONINE SYNTHASE FAMILY MEMBER"/>
    <property type="match status" value="1"/>
</dbReference>
<organism evidence="9 10">
    <name type="scientific">Sinanodonta woodiana</name>
    <name type="common">Chinese pond mussel</name>
    <name type="synonym">Anodonta woodiana</name>
    <dbReference type="NCBI Taxonomy" id="1069815"/>
    <lineage>
        <taxon>Eukaryota</taxon>
        <taxon>Metazoa</taxon>
        <taxon>Spiralia</taxon>
        <taxon>Lophotrochozoa</taxon>
        <taxon>Mollusca</taxon>
        <taxon>Bivalvia</taxon>
        <taxon>Autobranchia</taxon>
        <taxon>Heteroconchia</taxon>
        <taxon>Palaeoheterodonta</taxon>
        <taxon>Unionida</taxon>
        <taxon>Unionoidea</taxon>
        <taxon>Unionidae</taxon>
        <taxon>Unioninae</taxon>
        <taxon>Sinanodonta</taxon>
    </lineage>
</organism>
<dbReference type="Proteomes" id="UP001634394">
    <property type="component" value="Unassembled WGS sequence"/>
</dbReference>
<proteinExistence type="inferred from homology"/>
<protein>
    <recommendedName>
        <fullName evidence="3">Threonine synthase-like 2</fullName>
    </recommendedName>
</protein>
<keyword evidence="10" id="KW-1185">Reference proteome</keyword>
<comment type="similarity">
    <text evidence="2">Belongs to the threonine synthase family.</text>
</comment>
<comment type="cofactor">
    <cofactor evidence="1 6">
        <name>pyridoxal 5'-phosphate</name>
        <dbReference type="ChEBI" id="CHEBI:597326"/>
    </cofactor>
</comment>
<evidence type="ECO:0000259" key="7">
    <source>
        <dbReference type="Pfam" id="PF00291"/>
    </source>
</evidence>
<feature type="domain" description="Threonine synthase N-terminal" evidence="8">
    <location>
        <begin position="2"/>
        <end position="81"/>
    </location>
</feature>
<keyword evidence="5" id="KW-0456">Lyase</keyword>
<dbReference type="Pfam" id="PF14821">
    <property type="entry name" value="Thr_synth_N"/>
    <property type="match status" value="1"/>
</dbReference>
<dbReference type="InterPro" id="IPR001926">
    <property type="entry name" value="TrpB-like_PALP"/>
</dbReference>
<name>A0ABD3VTN0_SINWO</name>
<dbReference type="InterPro" id="IPR051166">
    <property type="entry name" value="Threonine_Synthase"/>
</dbReference>
<dbReference type="AlphaFoldDB" id="A0ABD3VTN0"/>
<evidence type="ECO:0000256" key="1">
    <source>
        <dbReference type="ARBA" id="ARBA00001933"/>
    </source>
</evidence>
<evidence type="ECO:0000256" key="6">
    <source>
        <dbReference type="PIRSR" id="PIRSR604450-51"/>
    </source>
</evidence>
<evidence type="ECO:0000256" key="4">
    <source>
        <dbReference type="ARBA" id="ARBA00022898"/>
    </source>
</evidence>
<dbReference type="InterPro" id="IPR004450">
    <property type="entry name" value="Thr_synthase-like"/>
</dbReference>
<dbReference type="SUPFAM" id="SSF53686">
    <property type="entry name" value="Tryptophan synthase beta subunit-like PLP-dependent enzymes"/>
    <property type="match status" value="1"/>
</dbReference>
<dbReference type="InterPro" id="IPR036052">
    <property type="entry name" value="TrpB-like_PALP_sf"/>
</dbReference>
<evidence type="ECO:0000259" key="8">
    <source>
        <dbReference type="Pfam" id="PF14821"/>
    </source>
</evidence>
<sequence length="478" mass="53735">MKFNSTRGIVKGLSLEEAIFTGYAEDGGILLPETFPMVTLDQLKAWSNLSYTDLAKQVIPMFVTEEDIPRETLNGLLDAAFTTFTHPEVAPIKHLKDNLNVMELFHGKTWAFKDLALSCVGQFYNYFCEKRKQHFIILVGTSGDTGSAAIEAVRGLKWIDIIVLLPKDRISEIQERQMTSVIEDNVHVFRVDGTSDDLDRPIKNVLSDVEFKRRHRLSSINSINWARIMVQTVHYFYAYLQICPSCDREVQIIIPTGACGNVMSGCVARKMGLPVQFVCAVNKNDIVARTIASGDFSMTDVTPTLATAMDIQMPYNMERIWYLYSDGDTMLIKKLMKEFEINNKTQVPEELATQVRKAIVDTYVGSDDVVRATMKRCWDENGYLLCPHTALAVAYYYDKMKRSGANDGVPSVCIATASAAKFPEAVKAAGLTFTPSADVIALLSKPTRSEDMNKGDNWEEILRKKVEEVTTNFENRMT</sequence>
<comment type="caution">
    <text evidence="9">The sequence shown here is derived from an EMBL/GenBank/DDBJ whole genome shotgun (WGS) entry which is preliminary data.</text>
</comment>
<dbReference type="NCBIfam" id="TIGR00260">
    <property type="entry name" value="thrC"/>
    <property type="match status" value="1"/>
</dbReference>
<evidence type="ECO:0000256" key="5">
    <source>
        <dbReference type="ARBA" id="ARBA00023239"/>
    </source>
</evidence>
<evidence type="ECO:0000256" key="2">
    <source>
        <dbReference type="ARBA" id="ARBA00005517"/>
    </source>
</evidence>
<dbReference type="EMBL" id="JBJQND010000010">
    <property type="protein sequence ID" value="KAL3864954.1"/>
    <property type="molecule type" value="Genomic_DNA"/>
</dbReference>
<dbReference type="Pfam" id="PF24857">
    <property type="entry name" value="THR4_C"/>
    <property type="match status" value="1"/>
</dbReference>
<dbReference type="PANTHER" id="PTHR42690:SF1">
    <property type="entry name" value="THREONINE SYNTHASE-LIKE 2"/>
    <property type="match status" value="1"/>
</dbReference>
<gene>
    <name evidence="9" type="ORF">ACJMK2_006595</name>
</gene>
<dbReference type="Gene3D" id="3.90.1380.10">
    <property type="entry name" value="Threonine synthase, N-terminal domain"/>
    <property type="match status" value="1"/>
</dbReference>
<evidence type="ECO:0000313" key="9">
    <source>
        <dbReference type="EMBL" id="KAL3864954.1"/>
    </source>
</evidence>
<dbReference type="FunFam" id="3.40.50.1100:FF:000047">
    <property type="entry name" value="Threonine synthase like 2"/>
    <property type="match status" value="1"/>
</dbReference>
<feature type="modified residue" description="N6-(pyridoxal phosphate)lysine" evidence="6">
    <location>
        <position position="113"/>
    </location>
</feature>
<dbReference type="Gene3D" id="3.40.50.1100">
    <property type="match status" value="2"/>
</dbReference>